<evidence type="ECO:0000313" key="3">
    <source>
        <dbReference type="Proteomes" id="UP001362999"/>
    </source>
</evidence>
<proteinExistence type="predicted"/>
<comment type="caution">
    <text evidence="2">The sequence shown here is derived from an EMBL/GenBank/DDBJ whole genome shotgun (WGS) entry which is preliminary data.</text>
</comment>
<dbReference type="AlphaFoldDB" id="A0AAW0CGW8"/>
<organism evidence="2 3">
    <name type="scientific">Favolaschia claudopus</name>
    <dbReference type="NCBI Taxonomy" id="2862362"/>
    <lineage>
        <taxon>Eukaryota</taxon>
        <taxon>Fungi</taxon>
        <taxon>Dikarya</taxon>
        <taxon>Basidiomycota</taxon>
        <taxon>Agaricomycotina</taxon>
        <taxon>Agaricomycetes</taxon>
        <taxon>Agaricomycetidae</taxon>
        <taxon>Agaricales</taxon>
        <taxon>Marasmiineae</taxon>
        <taxon>Mycenaceae</taxon>
        <taxon>Favolaschia</taxon>
    </lineage>
</organism>
<protein>
    <submittedName>
        <fullName evidence="2">Uncharacterized protein</fullName>
    </submittedName>
</protein>
<feature type="compositionally biased region" description="Low complexity" evidence="1">
    <location>
        <begin position="408"/>
        <end position="440"/>
    </location>
</feature>
<evidence type="ECO:0000256" key="1">
    <source>
        <dbReference type="SAM" id="MobiDB-lite"/>
    </source>
</evidence>
<feature type="compositionally biased region" description="Gly residues" evidence="1">
    <location>
        <begin position="11"/>
        <end position="23"/>
    </location>
</feature>
<dbReference type="EMBL" id="JAWWNJ010000017">
    <property type="protein sequence ID" value="KAK7038330.1"/>
    <property type="molecule type" value="Genomic_DNA"/>
</dbReference>
<gene>
    <name evidence="2" type="ORF">R3P38DRAFT_2905663</name>
</gene>
<feature type="region of interest" description="Disordered" evidence="1">
    <location>
        <begin position="213"/>
        <end position="348"/>
    </location>
</feature>
<feature type="compositionally biased region" description="Low complexity" evidence="1">
    <location>
        <begin position="269"/>
        <end position="312"/>
    </location>
</feature>
<dbReference type="Proteomes" id="UP001362999">
    <property type="component" value="Unassembled WGS sequence"/>
</dbReference>
<name>A0AAW0CGW8_9AGAR</name>
<feature type="region of interest" description="Disordered" evidence="1">
    <location>
        <begin position="1"/>
        <end position="30"/>
    </location>
</feature>
<sequence length="450" mass="48455">IKTDKTRETGGIRGRGGGRGQRGGAEKRGKAYAVSHGVQRGFYSGTHDAKPHSSSSTISDIPHDALGEGLYQYIQALICRRRLLARIFKNSEPAVSSDVCCDLCNPKLFDHTRPSKPVRSTRQKGIRRGPVVDSVRDALFTWRRNIKQMHFPRSLFAPHALLNDSTCDLLASVGPIESEDMLKQLLESSWSYWDRFGRQLYVYLHNLEIPPLPPPPSRQKQTAAAASTAAIPQSQVPGGPTARKRAHPTHSTPNDAAATPPQRLRRDAAGTSAPSPASSTSTTHPGHPYSSSQRRPLYAIPPASSPYPYSHHPTPPPAPALAQHSLGIPSTPMRAMSTPTASPYPSTPSAASTLYATPWYINNAHYYPGYAYPPQFQPHSTFNNPPSTPTTLYNNPYAALASPAFTVPSPSPVTSLSPPVTTSPTPSHPSSAPSSSSFTPDPGPNNSTSS</sequence>
<feature type="compositionally biased region" description="Basic and acidic residues" evidence="1">
    <location>
        <begin position="1"/>
        <end position="10"/>
    </location>
</feature>
<reference evidence="2 3" key="1">
    <citation type="journal article" date="2024" name="J Genomics">
        <title>Draft genome sequencing and assembly of Favolaschia claudopus CIRM-BRFM 2984 isolated from oak limbs.</title>
        <authorList>
            <person name="Navarro D."/>
            <person name="Drula E."/>
            <person name="Chaduli D."/>
            <person name="Cazenave R."/>
            <person name="Ahrendt S."/>
            <person name="Wang J."/>
            <person name="Lipzen A."/>
            <person name="Daum C."/>
            <person name="Barry K."/>
            <person name="Grigoriev I.V."/>
            <person name="Favel A."/>
            <person name="Rosso M.N."/>
            <person name="Martin F."/>
        </authorList>
    </citation>
    <scope>NUCLEOTIDE SEQUENCE [LARGE SCALE GENOMIC DNA]</scope>
    <source>
        <strain evidence="2 3">CIRM-BRFM 2984</strain>
    </source>
</reference>
<keyword evidence="3" id="KW-1185">Reference proteome</keyword>
<accession>A0AAW0CGW8</accession>
<feature type="region of interest" description="Disordered" evidence="1">
    <location>
        <begin position="408"/>
        <end position="450"/>
    </location>
</feature>
<feature type="non-terminal residue" evidence="2">
    <location>
        <position position="1"/>
    </location>
</feature>
<evidence type="ECO:0000313" key="2">
    <source>
        <dbReference type="EMBL" id="KAK7038330.1"/>
    </source>
</evidence>
<feature type="compositionally biased region" description="Low complexity" evidence="1">
    <location>
        <begin position="335"/>
        <end position="348"/>
    </location>
</feature>